<feature type="compositionally biased region" description="Basic and acidic residues" evidence="10">
    <location>
        <begin position="188"/>
        <end position="214"/>
    </location>
</feature>
<dbReference type="Proteomes" id="UP000288216">
    <property type="component" value="Unassembled WGS sequence"/>
</dbReference>
<keyword evidence="8" id="KW-1015">Disulfide bond</keyword>
<evidence type="ECO:0000256" key="9">
    <source>
        <dbReference type="ARBA" id="ARBA00029627"/>
    </source>
</evidence>
<evidence type="ECO:0000256" key="6">
    <source>
        <dbReference type="ARBA" id="ARBA00022553"/>
    </source>
</evidence>
<organism evidence="12 13">
    <name type="scientific">Scyliorhinus torazame</name>
    <name type="common">Cloudy catshark</name>
    <name type="synonym">Catulus torazame</name>
    <dbReference type="NCBI Taxonomy" id="75743"/>
    <lineage>
        <taxon>Eukaryota</taxon>
        <taxon>Metazoa</taxon>
        <taxon>Chordata</taxon>
        <taxon>Craniata</taxon>
        <taxon>Vertebrata</taxon>
        <taxon>Chondrichthyes</taxon>
        <taxon>Elasmobranchii</taxon>
        <taxon>Galeomorphii</taxon>
        <taxon>Galeoidea</taxon>
        <taxon>Carcharhiniformes</taxon>
        <taxon>Scyliorhinidae</taxon>
        <taxon>Scyliorhinus</taxon>
    </lineage>
</organism>
<keyword evidence="6" id="KW-0597">Phosphoprotein</keyword>
<sequence>MKSLLLTIAAVQILHCSGVPNPEDALRVAVMKLNEISEISQLCRTISSTVTDLSPTGKFSYNVDLAFSVKETVCSKNSGLEFDDSSCNFRPAKIAETASCRSRVKYLADEVLDVDVECHGFKKARGSGDSLEKLRNDHEVLRGAKDQREITQGGKAHSKPIKVGKGHRKQAERFDNNGGSSELINSSEEIKMTSDESSVEESRKEHNDDARSRR</sequence>
<dbReference type="SUPFAM" id="SSF54403">
    <property type="entry name" value="Cystatin/monellin"/>
    <property type="match status" value="1"/>
</dbReference>
<keyword evidence="5" id="KW-0964">Secreted</keyword>
<comment type="caution">
    <text evidence="12">The sequence shown here is derived from an EMBL/GenBank/DDBJ whole genome shotgun (WGS) entry which is preliminary data.</text>
</comment>
<evidence type="ECO:0000313" key="13">
    <source>
        <dbReference type="Proteomes" id="UP000288216"/>
    </source>
</evidence>
<evidence type="ECO:0000256" key="1">
    <source>
        <dbReference type="ARBA" id="ARBA00002371"/>
    </source>
</evidence>
<keyword evidence="13" id="KW-1185">Reference proteome</keyword>
<comment type="similarity">
    <text evidence="3">Belongs to the SPP2 family.</text>
</comment>
<feature type="compositionally biased region" description="Basic residues" evidence="10">
    <location>
        <begin position="156"/>
        <end position="168"/>
    </location>
</feature>
<accession>A0A401NS71</accession>
<dbReference type="STRING" id="75743.A0A401NS71"/>
<comment type="subcellular location">
    <subcellularLocation>
        <location evidence="2">Secreted</location>
    </subcellularLocation>
</comment>
<dbReference type="PANTHER" id="PTHR15444">
    <property type="entry name" value="SECRETED PHOSPHOPROTEIN 24"/>
    <property type="match status" value="1"/>
</dbReference>
<evidence type="ECO:0000256" key="8">
    <source>
        <dbReference type="ARBA" id="ARBA00023157"/>
    </source>
</evidence>
<feature type="region of interest" description="Disordered" evidence="10">
    <location>
        <begin position="148"/>
        <end position="214"/>
    </location>
</feature>
<evidence type="ECO:0000313" key="12">
    <source>
        <dbReference type="EMBL" id="GCB63751.1"/>
    </source>
</evidence>
<feature type="chain" id="PRO_5019146583" description="Secreted phosphoprotein 24" evidence="11">
    <location>
        <begin position="19"/>
        <end position="214"/>
    </location>
</feature>
<dbReference type="Gene3D" id="3.10.450.10">
    <property type="match status" value="1"/>
</dbReference>
<dbReference type="InterPro" id="IPR010892">
    <property type="entry name" value="Spp-24"/>
</dbReference>
<dbReference type="OrthoDB" id="9944258at2759"/>
<dbReference type="OMA" id="DVDVECH"/>
<name>A0A401NS71_SCYTO</name>
<feature type="signal peptide" evidence="11">
    <location>
        <begin position="1"/>
        <end position="18"/>
    </location>
</feature>
<dbReference type="PANTHER" id="PTHR15444:SF4">
    <property type="entry name" value="SECRETED PHOSPHOPROTEIN 24"/>
    <property type="match status" value="1"/>
</dbReference>
<comment type="function">
    <text evidence="1">Could coordinate an aspect of bone turnover.</text>
</comment>
<evidence type="ECO:0000256" key="3">
    <source>
        <dbReference type="ARBA" id="ARBA00008576"/>
    </source>
</evidence>
<gene>
    <name evidence="12" type="ORF">scyTo_0014674</name>
</gene>
<feature type="compositionally biased region" description="Polar residues" evidence="10">
    <location>
        <begin position="177"/>
        <end position="187"/>
    </location>
</feature>
<dbReference type="GO" id="GO:0046849">
    <property type="term" value="P:bone remodeling"/>
    <property type="evidence" value="ECO:0007669"/>
    <property type="project" value="InterPro"/>
</dbReference>
<dbReference type="InterPro" id="IPR046350">
    <property type="entry name" value="Cystatin_sf"/>
</dbReference>
<evidence type="ECO:0000256" key="4">
    <source>
        <dbReference type="ARBA" id="ARBA00020365"/>
    </source>
</evidence>
<dbReference type="GO" id="GO:0005576">
    <property type="term" value="C:extracellular region"/>
    <property type="evidence" value="ECO:0007669"/>
    <property type="project" value="UniProtKB-SubCell"/>
</dbReference>
<keyword evidence="7 11" id="KW-0732">Signal</keyword>
<dbReference type="EMBL" id="BFAA01007965">
    <property type="protein sequence ID" value="GCB63751.1"/>
    <property type="molecule type" value="Genomic_DNA"/>
</dbReference>
<evidence type="ECO:0000256" key="2">
    <source>
        <dbReference type="ARBA" id="ARBA00004613"/>
    </source>
</evidence>
<proteinExistence type="inferred from homology"/>
<reference evidence="12 13" key="1">
    <citation type="journal article" date="2018" name="Nat. Ecol. Evol.">
        <title>Shark genomes provide insights into elasmobranch evolution and the origin of vertebrates.</title>
        <authorList>
            <person name="Hara Y"/>
            <person name="Yamaguchi K"/>
            <person name="Onimaru K"/>
            <person name="Kadota M"/>
            <person name="Koyanagi M"/>
            <person name="Keeley SD"/>
            <person name="Tatsumi K"/>
            <person name="Tanaka K"/>
            <person name="Motone F"/>
            <person name="Kageyama Y"/>
            <person name="Nozu R"/>
            <person name="Adachi N"/>
            <person name="Nishimura O"/>
            <person name="Nakagawa R"/>
            <person name="Tanegashima C"/>
            <person name="Kiyatake I"/>
            <person name="Matsumoto R"/>
            <person name="Murakumo K"/>
            <person name="Nishida K"/>
            <person name="Terakita A"/>
            <person name="Kuratani S"/>
            <person name="Sato K"/>
            <person name="Hyodo S Kuraku.S."/>
        </authorList>
    </citation>
    <scope>NUCLEOTIDE SEQUENCE [LARGE SCALE GENOMIC DNA]</scope>
</reference>
<evidence type="ECO:0000256" key="10">
    <source>
        <dbReference type="SAM" id="MobiDB-lite"/>
    </source>
</evidence>
<protein>
    <recommendedName>
        <fullName evidence="4">Secreted phosphoprotein 24</fullName>
    </recommendedName>
    <alternativeName>
        <fullName evidence="9">Secreted phosphoprotein 2</fullName>
    </alternativeName>
</protein>
<dbReference type="Pfam" id="PF07448">
    <property type="entry name" value="Spp-24"/>
    <property type="match status" value="1"/>
</dbReference>
<dbReference type="AlphaFoldDB" id="A0A401NS71"/>
<evidence type="ECO:0000256" key="7">
    <source>
        <dbReference type="ARBA" id="ARBA00022729"/>
    </source>
</evidence>
<evidence type="ECO:0000256" key="5">
    <source>
        <dbReference type="ARBA" id="ARBA00022525"/>
    </source>
</evidence>
<evidence type="ECO:0000256" key="11">
    <source>
        <dbReference type="SAM" id="SignalP"/>
    </source>
</evidence>